<evidence type="ECO:0000256" key="1">
    <source>
        <dbReference type="ARBA" id="ARBA00012552"/>
    </source>
</evidence>
<dbReference type="GO" id="GO:0016787">
    <property type="term" value="F:hydrolase activity"/>
    <property type="evidence" value="ECO:0007669"/>
    <property type="project" value="UniProtKB-KW"/>
</dbReference>
<dbReference type="EMBL" id="CVRI01000020">
    <property type="protein sequence ID" value="CRK91123.1"/>
    <property type="molecule type" value="Genomic_DNA"/>
</dbReference>
<keyword evidence="10" id="KW-1185">Reference proteome</keyword>
<dbReference type="PROSITE" id="PS00690">
    <property type="entry name" value="DEAH_ATP_HELICASE"/>
    <property type="match status" value="1"/>
</dbReference>
<dbReference type="PANTHER" id="PTHR18934">
    <property type="entry name" value="ATP-DEPENDENT RNA HELICASE"/>
    <property type="match status" value="1"/>
</dbReference>
<comment type="catalytic activity">
    <reaction evidence="6">
        <text>ATP + H2O = ADP + phosphate + H(+)</text>
        <dbReference type="Rhea" id="RHEA:13065"/>
        <dbReference type="ChEBI" id="CHEBI:15377"/>
        <dbReference type="ChEBI" id="CHEBI:15378"/>
        <dbReference type="ChEBI" id="CHEBI:30616"/>
        <dbReference type="ChEBI" id="CHEBI:43474"/>
        <dbReference type="ChEBI" id="CHEBI:456216"/>
        <dbReference type="EC" id="3.6.4.13"/>
    </reaction>
</comment>
<evidence type="ECO:0000256" key="6">
    <source>
        <dbReference type="ARBA" id="ARBA00047984"/>
    </source>
</evidence>
<dbReference type="Pfam" id="PF04408">
    <property type="entry name" value="WHD_HA2"/>
    <property type="match status" value="1"/>
</dbReference>
<dbReference type="InterPro" id="IPR007502">
    <property type="entry name" value="Helicase-assoc_dom"/>
</dbReference>
<dbReference type="InterPro" id="IPR001650">
    <property type="entry name" value="Helicase_C-like"/>
</dbReference>
<keyword evidence="3" id="KW-0378">Hydrolase</keyword>
<dbReference type="CDD" id="cd18791">
    <property type="entry name" value="SF2_C_RHA"/>
    <property type="match status" value="1"/>
</dbReference>
<feature type="domain" description="Helicase ATP-binding" evidence="7">
    <location>
        <begin position="59"/>
        <end position="223"/>
    </location>
</feature>
<dbReference type="Pfam" id="PF00271">
    <property type="entry name" value="Helicase_C"/>
    <property type="match status" value="1"/>
</dbReference>
<dbReference type="SMART" id="SM00490">
    <property type="entry name" value="HELICc"/>
    <property type="match status" value="1"/>
</dbReference>
<dbReference type="SMART" id="SM00847">
    <property type="entry name" value="HA2"/>
    <property type="match status" value="1"/>
</dbReference>
<evidence type="ECO:0000313" key="10">
    <source>
        <dbReference type="Proteomes" id="UP000183832"/>
    </source>
</evidence>
<evidence type="ECO:0000259" key="8">
    <source>
        <dbReference type="PROSITE" id="PS51194"/>
    </source>
</evidence>
<gene>
    <name evidence="9" type="ORF">CLUMA_CG004811</name>
</gene>
<dbReference type="FunFam" id="3.40.50.300:FF:002204">
    <property type="entry name" value="Uncharacterized protein, isoform C"/>
    <property type="match status" value="1"/>
</dbReference>
<evidence type="ECO:0000313" key="9">
    <source>
        <dbReference type="EMBL" id="CRK91123.1"/>
    </source>
</evidence>
<dbReference type="Proteomes" id="UP000183832">
    <property type="component" value="Unassembled WGS sequence"/>
</dbReference>
<dbReference type="Pfam" id="PF21010">
    <property type="entry name" value="HA2_C"/>
    <property type="match status" value="1"/>
</dbReference>
<evidence type="ECO:0000256" key="2">
    <source>
        <dbReference type="ARBA" id="ARBA00022741"/>
    </source>
</evidence>
<evidence type="ECO:0000256" key="3">
    <source>
        <dbReference type="ARBA" id="ARBA00022801"/>
    </source>
</evidence>
<dbReference type="Gene3D" id="1.20.120.1080">
    <property type="match status" value="1"/>
</dbReference>
<dbReference type="GO" id="GO:0071013">
    <property type="term" value="C:catalytic step 2 spliceosome"/>
    <property type="evidence" value="ECO:0007669"/>
    <property type="project" value="TreeGrafter"/>
</dbReference>
<dbReference type="FunFam" id="3.40.50.300:FF:000145">
    <property type="entry name" value="probable ATP-dependent RNA helicase DHX40"/>
    <property type="match status" value="1"/>
</dbReference>
<evidence type="ECO:0000256" key="4">
    <source>
        <dbReference type="ARBA" id="ARBA00022806"/>
    </source>
</evidence>
<keyword evidence="2" id="KW-0547">Nucleotide-binding</keyword>
<evidence type="ECO:0000259" key="7">
    <source>
        <dbReference type="PROSITE" id="PS51192"/>
    </source>
</evidence>
<dbReference type="GO" id="GO:0003723">
    <property type="term" value="F:RNA binding"/>
    <property type="evidence" value="ECO:0007669"/>
    <property type="project" value="TreeGrafter"/>
</dbReference>
<dbReference type="EC" id="3.6.4.13" evidence="1"/>
<dbReference type="Pfam" id="PF07717">
    <property type="entry name" value="OB_NTP_bind"/>
    <property type="match status" value="1"/>
</dbReference>
<dbReference type="PANTHER" id="PTHR18934:SF136">
    <property type="entry name" value="ATP-DEPENDENT RNA HELICASE DHX35-RELATED"/>
    <property type="match status" value="1"/>
</dbReference>
<dbReference type="OrthoDB" id="10253254at2759"/>
<evidence type="ECO:0000256" key="5">
    <source>
        <dbReference type="ARBA" id="ARBA00022840"/>
    </source>
</evidence>
<dbReference type="SMART" id="SM00487">
    <property type="entry name" value="DEXDc"/>
    <property type="match status" value="1"/>
</dbReference>
<dbReference type="PROSITE" id="PS51194">
    <property type="entry name" value="HELICASE_CTER"/>
    <property type="match status" value="1"/>
</dbReference>
<dbReference type="AlphaFoldDB" id="A0A1J1HT00"/>
<dbReference type="InterPro" id="IPR048333">
    <property type="entry name" value="HA2_WH"/>
</dbReference>
<protein>
    <recommendedName>
        <fullName evidence="1">RNA helicase</fullName>
        <ecNumber evidence="1">3.6.4.13</ecNumber>
    </recommendedName>
</protein>
<keyword evidence="5" id="KW-0067">ATP-binding</keyword>
<dbReference type="InterPro" id="IPR011709">
    <property type="entry name" value="DEAD-box_helicase_OB_fold"/>
</dbReference>
<reference evidence="9 10" key="1">
    <citation type="submission" date="2015-04" db="EMBL/GenBank/DDBJ databases">
        <authorList>
            <person name="Syromyatnikov M.Y."/>
            <person name="Popov V.N."/>
        </authorList>
    </citation>
    <scope>NUCLEOTIDE SEQUENCE [LARGE SCALE GENOMIC DNA]</scope>
</reference>
<dbReference type="InterPro" id="IPR014001">
    <property type="entry name" value="Helicase_ATP-bd"/>
</dbReference>
<proteinExistence type="predicted"/>
<name>A0A1J1HT00_9DIPT</name>
<dbReference type="InterPro" id="IPR002464">
    <property type="entry name" value="DNA/RNA_helicase_DEAH_CS"/>
</dbReference>
<dbReference type="PROSITE" id="PS51192">
    <property type="entry name" value="HELICASE_ATP_BIND_1"/>
    <property type="match status" value="1"/>
</dbReference>
<dbReference type="GO" id="GO:0003724">
    <property type="term" value="F:RNA helicase activity"/>
    <property type="evidence" value="ECO:0007669"/>
    <property type="project" value="UniProtKB-EC"/>
</dbReference>
<keyword evidence="4" id="KW-0347">Helicase</keyword>
<feature type="domain" description="Helicase C-terminal" evidence="8">
    <location>
        <begin position="254"/>
        <end position="429"/>
    </location>
</feature>
<dbReference type="STRING" id="568069.A0A1J1HT00"/>
<organism evidence="9 10">
    <name type="scientific">Clunio marinus</name>
    <dbReference type="NCBI Taxonomy" id="568069"/>
    <lineage>
        <taxon>Eukaryota</taxon>
        <taxon>Metazoa</taxon>
        <taxon>Ecdysozoa</taxon>
        <taxon>Arthropoda</taxon>
        <taxon>Hexapoda</taxon>
        <taxon>Insecta</taxon>
        <taxon>Pterygota</taxon>
        <taxon>Neoptera</taxon>
        <taxon>Endopterygota</taxon>
        <taxon>Diptera</taxon>
        <taxon>Nematocera</taxon>
        <taxon>Chironomoidea</taxon>
        <taxon>Chironomidae</taxon>
        <taxon>Clunio</taxon>
    </lineage>
</organism>
<dbReference type="GO" id="GO:0005524">
    <property type="term" value="F:ATP binding"/>
    <property type="evidence" value="ECO:0007669"/>
    <property type="project" value="UniProtKB-KW"/>
</dbReference>
<sequence>MATSKSMFWKPDDTDLFTAERESQIEDQTTSLVFNANRSLNLVAQRKRLPIARYKTEILYCLENFQTLVIVGECGSGKSTQIPQFLYEHGWHSKGLIGITQPRRISAITLATRVSEEMGDVIGSGSVGVAVRFLSKCSGNTKIKYMTEGILLREILANPLLSQYSIIMIDEAHERSVLTDCVLGLLKKIAKKRSSFKIIISSATLDADLFSDFFNFKTKQSPKDTSMILTVEGRMYENPIFYLQEPCADYVRETVNTVIKIHSKEAPGDILAFLTGQEEVYQAINMLRDHMELLGLDETQLKVLPMHGSLTHHDQLRVFFHTPRSTRKVIIATNIAETSVTIPGIAYVVDCGFIKLKWYVAEHQMDMLIIVPASQACCRQRAGRAGRTKSGKVFRLFTEEHYNQLPIVKPPEMRRTDLSMTILSLKALGIDNILRFNFPSPPPAKNMLASIELLHAYGALDGEGQLNSPDGYMMAEMPLNPALSKMLLASCDLGCSDEILSIVAMMQVQQFFSRPNSGQGAINARRARRNFEVAEGDLITMLNVYNAFVSNGCTKEFCGQYHIMYRHLKRVVEIRNQLASIIVKQFKLKLVSCGTEIIKIQKAITAGLFPFAAYLHHSGSYRMVRGDCEVSIHPTSCLYTEKQPSWIVFAEVLHTTKLFVKDITVIDSRWLLELAPHYFDKSTARN</sequence>
<accession>A0A1J1HT00</accession>
<dbReference type="SUPFAM" id="SSF52540">
    <property type="entry name" value="P-loop containing nucleoside triphosphate hydrolases"/>
    <property type="match status" value="1"/>
</dbReference>
<dbReference type="InterPro" id="IPR027417">
    <property type="entry name" value="P-loop_NTPase"/>
</dbReference>
<dbReference type="Gene3D" id="3.40.50.300">
    <property type="entry name" value="P-loop containing nucleotide triphosphate hydrolases"/>
    <property type="match status" value="2"/>
</dbReference>